<evidence type="ECO:0000256" key="2">
    <source>
        <dbReference type="ARBA" id="ARBA00022842"/>
    </source>
</evidence>
<sequence>MNTIYLFDWGDTLMVDFPEQPGKMCDWPEVRAVDGALATLAQLSRQHAIYIATNAADSAEADIHAAFSRVGLAPFIRGYFCKANLGIGKGSPEFFERLAAALAVPTGQLLMVGDNYHHDIAPALAAGAQAIWFNPTGVDNAHAPQVRQISELTALIDAVKENEHEG</sequence>
<reference evidence="4" key="2">
    <citation type="submission" date="2023-07" db="EMBL/GenBank/DDBJ databases">
        <title>Shewanella mangrovi sp. nov., an acetaldehyde- degrading bacterium isolated from mangrove sediment.</title>
        <authorList>
            <person name="Liu Y."/>
        </authorList>
    </citation>
    <scope>NUCLEOTIDE SEQUENCE [LARGE SCALE GENOMIC DNA]</scope>
    <source>
        <strain evidence="4">C32</strain>
    </source>
</reference>
<organism evidence="3 4">
    <name type="scientific">Shewanella electrica</name>
    <dbReference type="NCBI Taxonomy" id="515560"/>
    <lineage>
        <taxon>Bacteria</taxon>
        <taxon>Pseudomonadati</taxon>
        <taxon>Pseudomonadota</taxon>
        <taxon>Gammaproteobacteria</taxon>
        <taxon>Alteromonadales</taxon>
        <taxon>Shewanellaceae</taxon>
        <taxon>Shewanella</taxon>
    </lineage>
</organism>
<gene>
    <name evidence="3" type="ORF">L9G74_19320</name>
</gene>
<dbReference type="SUPFAM" id="SSF56784">
    <property type="entry name" value="HAD-like"/>
    <property type="match status" value="1"/>
</dbReference>
<dbReference type="Pfam" id="PF13242">
    <property type="entry name" value="Hydrolase_like"/>
    <property type="match status" value="1"/>
</dbReference>
<dbReference type="EMBL" id="JAKOGG010000023">
    <property type="protein sequence ID" value="MCS4558592.1"/>
    <property type="molecule type" value="Genomic_DNA"/>
</dbReference>
<dbReference type="InterPro" id="IPR051400">
    <property type="entry name" value="HAD-like_hydrolase"/>
</dbReference>
<evidence type="ECO:0000256" key="1">
    <source>
        <dbReference type="ARBA" id="ARBA00022801"/>
    </source>
</evidence>
<dbReference type="Proteomes" id="UP001201549">
    <property type="component" value="Unassembled WGS sequence"/>
</dbReference>
<dbReference type="InterPro" id="IPR036412">
    <property type="entry name" value="HAD-like_sf"/>
</dbReference>
<keyword evidence="4" id="KW-1185">Reference proteome</keyword>
<protein>
    <submittedName>
        <fullName evidence="3">HAD family hydrolase</fullName>
    </submittedName>
</protein>
<dbReference type="PANTHER" id="PTHR46470">
    <property type="entry name" value="N-ACYLNEURAMINATE-9-PHOSPHATASE"/>
    <property type="match status" value="1"/>
</dbReference>
<evidence type="ECO:0000313" key="4">
    <source>
        <dbReference type="Proteomes" id="UP001201549"/>
    </source>
</evidence>
<keyword evidence="2" id="KW-0460">Magnesium</keyword>
<comment type="caution">
    <text evidence="3">The sequence shown here is derived from an EMBL/GenBank/DDBJ whole genome shotgun (WGS) entry which is preliminary data.</text>
</comment>
<accession>A0ABT2FQI0</accession>
<dbReference type="Gene3D" id="3.40.50.1000">
    <property type="entry name" value="HAD superfamily/HAD-like"/>
    <property type="match status" value="1"/>
</dbReference>
<proteinExistence type="predicted"/>
<keyword evidence="1 3" id="KW-0378">Hydrolase</keyword>
<dbReference type="GO" id="GO:0016787">
    <property type="term" value="F:hydrolase activity"/>
    <property type="evidence" value="ECO:0007669"/>
    <property type="project" value="UniProtKB-KW"/>
</dbReference>
<dbReference type="InterPro" id="IPR023214">
    <property type="entry name" value="HAD_sf"/>
</dbReference>
<name>A0ABT2FQI0_9GAMM</name>
<evidence type="ECO:0000313" key="3">
    <source>
        <dbReference type="EMBL" id="MCS4558592.1"/>
    </source>
</evidence>
<reference evidence="3 4" key="1">
    <citation type="submission" date="2022-02" db="EMBL/GenBank/DDBJ databases">
        <authorList>
            <person name="Zhuang L."/>
        </authorList>
    </citation>
    <scope>NUCLEOTIDE SEQUENCE [LARGE SCALE GENOMIC DNA]</scope>
    <source>
        <strain evidence="3 4">C32</strain>
    </source>
</reference>
<dbReference type="RefSeq" id="WP_238898409.1">
    <property type="nucleotide sequence ID" value="NZ_JAKOGG010000023.1"/>
</dbReference>